<reference evidence="2" key="1">
    <citation type="journal article" date="2013" name="New Phytol.">
        <title>Comparative genomic and transcriptomic analyses reveal the hemibiotrophic stage shift of Colletotrichum fungi.</title>
        <authorList>
            <person name="Gan P."/>
            <person name="Ikeda K."/>
            <person name="Irieda H."/>
            <person name="Narusaka M."/>
            <person name="O'Connell R.J."/>
            <person name="Narusaka Y."/>
            <person name="Takano Y."/>
            <person name="Kubo Y."/>
            <person name="Shirasu K."/>
        </authorList>
    </citation>
    <scope>NUCLEOTIDE SEQUENCE [LARGE SCALE GENOMIC DNA]</scope>
    <source>
        <strain evidence="2">104-T / ATCC 96160 / CBS 514.97 / LARS 414 / MAFF 240422</strain>
    </source>
</reference>
<dbReference type="AlphaFoldDB" id="A0A484FTL8"/>
<gene>
    <name evidence="1" type="ORF">Cob_v005997</name>
</gene>
<sequence>MVSQTEVAAGRTTCYLPALKLHQIGKQLRAAAHDTFPPICNIGIVRASSARFELPTPPNDEGSHPIPSFFALSLPHRYARVKHSTRNFVSSTRIFSFTAQTSSILRAQKRVDL</sequence>
<protein>
    <submittedName>
        <fullName evidence="1">Uncharacterized protein</fullName>
    </submittedName>
</protein>
<accession>A0A484FTL8</accession>
<evidence type="ECO:0000313" key="2">
    <source>
        <dbReference type="Proteomes" id="UP000014480"/>
    </source>
</evidence>
<dbReference type="EMBL" id="AMCV02000015">
    <property type="protein sequence ID" value="TDZ21332.1"/>
    <property type="molecule type" value="Genomic_DNA"/>
</dbReference>
<keyword evidence="2" id="KW-1185">Reference proteome</keyword>
<evidence type="ECO:0000313" key="1">
    <source>
        <dbReference type="EMBL" id="TDZ21332.1"/>
    </source>
</evidence>
<comment type="caution">
    <text evidence="1">The sequence shown here is derived from an EMBL/GenBank/DDBJ whole genome shotgun (WGS) entry which is preliminary data.</text>
</comment>
<dbReference type="Proteomes" id="UP000014480">
    <property type="component" value="Unassembled WGS sequence"/>
</dbReference>
<reference evidence="2" key="2">
    <citation type="journal article" date="2019" name="Mol. Plant Microbe Interact.">
        <title>Genome sequence resources for four phytopathogenic fungi from the Colletotrichum orbiculare species complex.</title>
        <authorList>
            <person name="Gan P."/>
            <person name="Tsushima A."/>
            <person name="Narusaka M."/>
            <person name="Narusaka Y."/>
            <person name="Takano Y."/>
            <person name="Kubo Y."/>
            <person name="Shirasu K."/>
        </authorList>
    </citation>
    <scope>GENOME REANNOTATION</scope>
    <source>
        <strain evidence="2">104-T / ATCC 96160 / CBS 514.97 / LARS 414 / MAFF 240422</strain>
    </source>
</reference>
<name>A0A484FTL8_COLOR</name>
<organism evidence="1 2">
    <name type="scientific">Colletotrichum orbiculare (strain 104-T / ATCC 96160 / CBS 514.97 / LARS 414 / MAFF 240422)</name>
    <name type="common">Cucumber anthracnose fungus</name>
    <name type="synonym">Colletotrichum lagenarium</name>
    <dbReference type="NCBI Taxonomy" id="1213857"/>
    <lineage>
        <taxon>Eukaryota</taxon>
        <taxon>Fungi</taxon>
        <taxon>Dikarya</taxon>
        <taxon>Ascomycota</taxon>
        <taxon>Pezizomycotina</taxon>
        <taxon>Sordariomycetes</taxon>
        <taxon>Hypocreomycetidae</taxon>
        <taxon>Glomerellales</taxon>
        <taxon>Glomerellaceae</taxon>
        <taxon>Colletotrichum</taxon>
        <taxon>Colletotrichum orbiculare species complex</taxon>
    </lineage>
</organism>
<proteinExistence type="predicted"/>